<evidence type="ECO:0000313" key="14">
    <source>
        <dbReference type="EMBL" id="GLQ06966.1"/>
    </source>
</evidence>
<dbReference type="InterPro" id="IPR009075">
    <property type="entry name" value="AcylCo_DH/oxidase_C"/>
</dbReference>
<keyword evidence="15" id="KW-1185">Reference proteome</keyword>
<keyword evidence="4 10" id="KW-0285">Flavoprotein</keyword>
<comment type="cofactor">
    <cofactor evidence="1 10">
        <name>FAD</name>
        <dbReference type="ChEBI" id="CHEBI:57692"/>
    </cofactor>
</comment>
<evidence type="ECO:0000256" key="10">
    <source>
        <dbReference type="RuleBase" id="RU362125"/>
    </source>
</evidence>
<evidence type="ECO:0000256" key="8">
    <source>
        <dbReference type="ARBA" id="ARBA00040394"/>
    </source>
</evidence>
<comment type="pathway">
    <text evidence="2">Siderophore biosynthesis; mycobactin biosynthesis.</text>
</comment>
<dbReference type="InterPro" id="IPR037069">
    <property type="entry name" value="AcylCoA_DH/ox_N_sf"/>
</dbReference>
<sequence length="382" mass="42425">MTLERTIFREEHHIFRAAARKFSEERIAPFHQEWEQAGQVPREIWREAGENGFLCCTVPEEYGGPGADFLFSAIFCEEIARVGATGPAFHLHSEIVAPYILHYGTEEQKRTWLPKLVTGEVIAAVAMTEPGAGSDLQGIRTTALPDGDDYVLNGQKVFISNGQLADLVVVACKTDPEAAGKGISLVLVEGDRAGFDRGRNLEKIGYKAQDTSELFFNDVRVPKSNLLGQEGRGFYHLMEQLAQERLVIALRSASVIEAALDWTVSYTKERRAFGRSIADFQNTKFKLAEVKSQAVMIRAFVDTCLSAHLEGKLDANTAAMAKLQSTEILCQILDECLQLHGGYGYMWEYPIARAWADNRMTRIAGGSSEIMKQIISKELLAD</sequence>
<dbReference type="InterPro" id="IPR006091">
    <property type="entry name" value="Acyl-CoA_Oxase/DH_mid-dom"/>
</dbReference>
<dbReference type="Pfam" id="PF00441">
    <property type="entry name" value="Acyl-CoA_dh_1"/>
    <property type="match status" value="1"/>
</dbReference>
<dbReference type="PROSITE" id="PS00072">
    <property type="entry name" value="ACYL_COA_DH_1"/>
    <property type="match status" value="1"/>
</dbReference>
<dbReference type="Pfam" id="PF02770">
    <property type="entry name" value="Acyl-CoA_dh_M"/>
    <property type="match status" value="1"/>
</dbReference>
<dbReference type="Gene3D" id="2.40.110.10">
    <property type="entry name" value="Butyryl-CoA Dehydrogenase, subunit A, domain 2"/>
    <property type="match status" value="1"/>
</dbReference>
<dbReference type="PANTHER" id="PTHR48083">
    <property type="entry name" value="MEDIUM-CHAIN SPECIFIC ACYL-COA DEHYDROGENASE, MITOCHONDRIAL-RELATED"/>
    <property type="match status" value="1"/>
</dbReference>
<dbReference type="InterPro" id="IPR046373">
    <property type="entry name" value="Acyl-CoA_Oxase/DH_mid-dom_sf"/>
</dbReference>
<gene>
    <name evidence="14" type="ORF">GCM10007924_21870</name>
</gene>
<evidence type="ECO:0000313" key="15">
    <source>
        <dbReference type="Proteomes" id="UP001161409"/>
    </source>
</evidence>
<dbReference type="Gene3D" id="1.20.140.10">
    <property type="entry name" value="Butyryl-CoA Dehydrogenase, subunit A, domain 3"/>
    <property type="match status" value="1"/>
</dbReference>
<reference evidence="14" key="1">
    <citation type="journal article" date="2014" name="Int. J. Syst. Evol. Microbiol.">
        <title>Complete genome of a new Firmicutes species belonging to the dominant human colonic microbiota ('Ruminococcus bicirculans') reveals two chromosomes and a selective capacity to utilize plant glucans.</title>
        <authorList>
            <consortium name="NISC Comparative Sequencing Program"/>
            <person name="Wegmann U."/>
            <person name="Louis P."/>
            <person name="Goesmann A."/>
            <person name="Henrissat B."/>
            <person name="Duncan S.H."/>
            <person name="Flint H.J."/>
        </authorList>
    </citation>
    <scope>NUCLEOTIDE SEQUENCE</scope>
    <source>
        <strain evidence="14">NBRC 103408</strain>
    </source>
</reference>
<keyword evidence="6 10" id="KW-0560">Oxidoreductase</keyword>
<comment type="function">
    <text evidence="7">Catalyzes the dehydrogenation at the alpha-beta position of ACP-bound acyl chains. This results in the introduction of a double bond in the lipidic chain, which is further transferred to the epsilon-amino group of lysine residue in the mycobactin core by MbtK.</text>
</comment>
<evidence type="ECO:0000259" key="12">
    <source>
        <dbReference type="Pfam" id="PF02770"/>
    </source>
</evidence>
<evidence type="ECO:0000256" key="7">
    <source>
        <dbReference type="ARBA" id="ARBA00037085"/>
    </source>
</evidence>
<protein>
    <recommendedName>
        <fullName evidence="8">Acyl-[acyl-carrier-protein] dehydrogenase MbtN</fullName>
    </recommendedName>
    <alternativeName>
        <fullName evidence="9">Mycobactin synthase protein N</fullName>
    </alternativeName>
</protein>
<evidence type="ECO:0000256" key="3">
    <source>
        <dbReference type="ARBA" id="ARBA00009347"/>
    </source>
</evidence>
<comment type="similarity">
    <text evidence="3 10">Belongs to the acyl-CoA dehydrogenase family.</text>
</comment>
<dbReference type="InterPro" id="IPR006089">
    <property type="entry name" value="Acyl-CoA_DH_CS"/>
</dbReference>
<evidence type="ECO:0000256" key="9">
    <source>
        <dbReference type="ARBA" id="ARBA00042660"/>
    </source>
</evidence>
<name>A0ABQ5U6E8_9PROT</name>
<dbReference type="Gene3D" id="1.10.540.10">
    <property type="entry name" value="Acyl-CoA dehydrogenase/oxidase, N-terminal domain"/>
    <property type="match status" value="1"/>
</dbReference>
<evidence type="ECO:0000256" key="1">
    <source>
        <dbReference type="ARBA" id="ARBA00001974"/>
    </source>
</evidence>
<dbReference type="InterPro" id="IPR050741">
    <property type="entry name" value="Acyl-CoA_dehydrogenase"/>
</dbReference>
<evidence type="ECO:0000256" key="2">
    <source>
        <dbReference type="ARBA" id="ARBA00005102"/>
    </source>
</evidence>
<evidence type="ECO:0000259" key="13">
    <source>
        <dbReference type="Pfam" id="PF02771"/>
    </source>
</evidence>
<dbReference type="SUPFAM" id="SSF56645">
    <property type="entry name" value="Acyl-CoA dehydrogenase NM domain-like"/>
    <property type="match status" value="1"/>
</dbReference>
<comment type="caution">
    <text evidence="14">The sequence shown here is derived from an EMBL/GenBank/DDBJ whole genome shotgun (WGS) entry which is preliminary data.</text>
</comment>
<dbReference type="Proteomes" id="UP001161409">
    <property type="component" value="Unassembled WGS sequence"/>
</dbReference>
<dbReference type="InterPro" id="IPR036250">
    <property type="entry name" value="AcylCo_DH-like_C"/>
</dbReference>
<dbReference type="SUPFAM" id="SSF47203">
    <property type="entry name" value="Acyl-CoA dehydrogenase C-terminal domain-like"/>
    <property type="match status" value="1"/>
</dbReference>
<dbReference type="RefSeq" id="WP_169561060.1">
    <property type="nucleotide sequence ID" value="NZ_BSNF01000008.1"/>
</dbReference>
<accession>A0ABQ5U6E8</accession>
<dbReference type="Pfam" id="PF02771">
    <property type="entry name" value="Acyl-CoA_dh_N"/>
    <property type="match status" value="1"/>
</dbReference>
<dbReference type="PANTHER" id="PTHR48083:SF20">
    <property type="entry name" value="LONG-CHAIN SPECIFIC ACYL-COA DEHYDROGENASE, MITOCHONDRIAL"/>
    <property type="match status" value="1"/>
</dbReference>
<keyword evidence="5 10" id="KW-0274">FAD</keyword>
<organism evidence="14 15">
    <name type="scientific">Sneathiella chinensis</name>
    <dbReference type="NCBI Taxonomy" id="349750"/>
    <lineage>
        <taxon>Bacteria</taxon>
        <taxon>Pseudomonadati</taxon>
        <taxon>Pseudomonadota</taxon>
        <taxon>Alphaproteobacteria</taxon>
        <taxon>Sneathiellales</taxon>
        <taxon>Sneathiellaceae</taxon>
        <taxon>Sneathiella</taxon>
    </lineage>
</organism>
<proteinExistence type="inferred from homology"/>
<dbReference type="InterPro" id="IPR009100">
    <property type="entry name" value="AcylCoA_DH/oxidase_NM_dom_sf"/>
</dbReference>
<dbReference type="EMBL" id="BSNF01000008">
    <property type="protein sequence ID" value="GLQ06966.1"/>
    <property type="molecule type" value="Genomic_DNA"/>
</dbReference>
<evidence type="ECO:0000259" key="11">
    <source>
        <dbReference type="Pfam" id="PF00441"/>
    </source>
</evidence>
<dbReference type="InterPro" id="IPR013786">
    <property type="entry name" value="AcylCoA_DH/ox_N"/>
</dbReference>
<evidence type="ECO:0000256" key="5">
    <source>
        <dbReference type="ARBA" id="ARBA00022827"/>
    </source>
</evidence>
<dbReference type="PROSITE" id="PS00073">
    <property type="entry name" value="ACYL_COA_DH_2"/>
    <property type="match status" value="1"/>
</dbReference>
<reference evidence="14" key="2">
    <citation type="submission" date="2023-01" db="EMBL/GenBank/DDBJ databases">
        <title>Draft genome sequence of Sneathiella chinensis strain NBRC 103408.</title>
        <authorList>
            <person name="Sun Q."/>
            <person name="Mori K."/>
        </authorList>
    </citation>
    <scope>NUCLEOTIDE SEQUENCE</scope>
    <source>
        <strain evidence="14">NBRC 103408</strain>
    </source>
</reference>
<evidence type="ECO:0000256" key="6">
    <source>
        <dbReference type="ARBA" id="ARBA00023002"/>
    </source>
</evidence>
<feature type="domain" description="Acyl-CoA dehydrogenase/oxidase C-terminal" evidence="11">
    <location>
        <begin position="231"/>
        <end position="379"/>
    </location>
</feature>
<feature type="domain" description="Acyl-CoA dehydrogenase/oxidase N-terminal" evidence="13">
    <location>
        <begin position="10"/>
        <end position="120"/>
    </location>
</feature>
<feature type="domain" description="Acyl-CoA oxidase/dehydrogenase middle" evidence="12">
    <location>
        <begin position="124"/>
        <end position="219"/>
    </location>
</feature>
<evidence type="ECO:0000256" key="4">
    <source>
        <dbReference type="ARBA" id="ARBA00022630"/>
    </source>
</evidence>